<dbReference type="PANTHER" id="PTHR24291">
    <property type="entry name" value="CYTOCHROME P450 FAMILY 4"/>
    <property type="match status" value="1"/>
</dbReference>
<evidence type="ECO:0000256" key="10">
    <source>
        <dbReference type="ARBA" id="ARBA00023004"/>
    </source>
</evidence>
<reference evidence="13 14" key="1">
    <citation type="submission" date="2017-12" db="EMBL/GenBank/DDBJ databases">
        <title>Hemimetabolous genomes reveal molecular basis of termite eusociality.</title>
        <authorList>
            <person name="Harrison M.C."/>
            <person name="Jongepier E."/>
            <person name="Robertson H.M."/>
            <person name="Arning N."/>
            <person name="Bitard-Feildel T."/>
            <person name="Chao H."/>
            <person name="Childers C.P."/>
            <person name="Dinh H."/>
            <person name="Doddapaneni H."/>
            <person name="Dugan S."/>
            <person name="Gowin J."/>
            <person name="Greiner C."/>
            <person name="Han Y."/>
            <person name="Hu H."/>
            <person name="Hughes D.S.T."/>
            <person name="Huylmans A.-K."/>
            <person name="Kemena C."/>
            <person name="Kremer L.P.M."/>
            <person name="Lee S.L."/>
            <person name="Lopez-Ezquerra A."/>
            <person name="Mallet L."/>
            <person name="Monroy-Kuhn J.M."/>
            <person name="Moser A."/>
            <person name="Murali S.C."/>
            <person name="Muzny D.M."/>
            <person name="Otani S."/>
            <person name="Piulachs M.-D."/>
            <person name="Poelchau M."/>
            <person name="Qu J."/>
            <person name="Schaub F."/>
            <person name="Wada-Katsumata A."/>
            <person name="Worley K.C."/>
            <person name="Xie Q."/>
            <person name="Ylla G."/>
            <person name="Poulsen M."/>
            <person name="Gibbs R.A."/>
            <person name="Schal C."/>
            <person name="Richards S."/>
            <person name="Belles X."/>
            <person name="Korb J."/>
            <person name="Bornberg-Bauer E."/>
        </authorList>
    </citation>
    <scope>NUCLEOTIDE SEQUENCE [LARGE SCALE GENOMIC DNA]</scope>
    <source>
        <tissue evidence="13">Whole body</tissue>
    </source>
</reference>
<evidence type="ECO:0008006" key="15">
    <source>
        <dbReference type="Google" id="ProtNLM"/>
    </source>
</evidence>
<dbReference type="InterPro" id="IPR036396">
    <property type="entry name" value="Cyt_P450_sf"/>
</dbReference>
<comment type="similarity">
    <text evidence="4">Belongs to the cytochrome P450 family.</text>
</comment>
<evidence type="ECO:0000256" key="8">
    <source>
        <dbReference type="ARBA" id="ARBA00022848"/>
    </source>
</evidence>
<dbReference type="PANTHER" id="PTHR24291:SF189">
    <property type="entry name" value="CYTOCHROME P450 4C3-RELATED"/>
    <property type="match status" value="1"/>
</dbReference>
<feature type="non-terminal residue" evidence="13">
    <location>
        <position position="332"/>
    </location>
</feature>
<sequence length="332" mass="38427">MDMLTLICAVVALVIFLVLWILFIVFPYDYSWILRRSDTEKIELIPGPKTVPFFGNILKFNVPGDQIINVIVQLHKEYSPVFRIWILGFPEVFITDPDDIETILSSRSHIKKSVDYLLLDPWLGEGLLTSSGSKWQEHRKILTPTFHFKILEEYVQVFNSNSQVLVQKLQECVGQPFVDINSLITMCTLDIICETAMGISVHAQRGGQVEYIKAVKRISELFIHRQMSPWLHRRFIFKLTPSGLEQARVLKTLHGFTEKVIWERRAEHRASTQSDLRTVSAEQTGKKKHMNFLDLLIDVSEEEGLLTDTDIREQVDTFMFEVKILRINVIIP</sequence>
<evidence type="ECO:0000256" key="4">
    <source>
        <dbReference type="ARBA" id="ARBA00010617"/>
    </source>
</evidence>
<dbReference type="GO" id="GO:0004497">
    <property type="term" value="F:monooxygenase activity"/>
    <property type="evidence" value="ECO:0007669"/>
    <property type="project" value="UniProtKB-KW"/>
</dbReference>
<evidence type="ECO:0000313" key="13">
    <source>
        <dbReference type="EMBL" id="PNF41725.1"/>
    </source>
</evidence>
<dbReference type="SUPFAM" id="SSF48264">
    <property type="entry name" value="Cytochrome P450"/>
    <property type="match status" value="1"/>
</dbReference>
<dbReference type="GO" id="GO:0005789">
    <property type="term" value="C:endoplasmic reticulum membrane"/>
    <property type="evidence" value="ECO:0007669"/>
    <property type="project" value="UniProtKB-SubCell"/>
</dbReference>
<dbReference type="InterPro" id="IPR001128">
    <property type="entry name" value="Cyt_P450"/>
</dbReference>
<name>A0A2J7RLL6_9NEOP</name>
<evidence type="ECO:0000256" key="11">
    <source>
        <dbReference type="ARBA" id="ARBA00023033"/>
    </source>
</evidence>
<evidence type="ECO:0000313" key="14">
    <source>
        <dbReference type="Proteomes" id="UP000235965"/>
    </source>
</evidence>
<dbReference type="GO" id="GO:0016705">
    <property type="term" value="F:oxidoreductase activity, acting on paired donors, with incorporation or reduction of molecular oxygen"/>
    <property type="evidence" value="ECO:0007669"/>
    <property type="project" value="InterPro"/>
</dbReference>
<proteinExistence type="inferred from homology"/>
<dbReference type="OrthoDB" id="1470350at2759"/>
<dbReference type="GO" id="GO:0005506">
    <property type="term" value="F:iron ion binding"/>
    <property type="evidence" value="ECO:0007669"/>
    <property type="project" value="InterPro"/>
</dbReference>
<keyword evidence="12" id="KW-0472">Membrane</keyword>
<evidence type="ECO:0000256" key="12">
    <source>
        <dbReference type="ARBA" id="ARBA00023136"/>
    </source>
</evidence>
<dbReference type="EMBL" id="NEVH01002684">
    <property type="protein sequence ID" value="PNF41725.1"/>
    <property type="molecule type" value="Genomic_DNA"/>
</dbReference>
<evidence type="ECO:0000256" key="9">
    <source>
        <dbReference type="ARBA" id="ARBA00023002"/>
    </source>
</evidence>
<comment type="cofactor">
    <cofactor evidence="1">
        <name>heme</name>
        <dbReference type="ChEBI" id="CHEBI:30413"/>
    </cofactor>
</comment>
<keyword evidence="7" id="KW-0256">Endoplasmic reticulum</keyword>
<keyword evidence="5" id="KW-0349">Heme</keyword>
<comment type="subcellular location">
    <subcellularLocation>
        <location evidence="3">Endoplasmic reticulum membrane</location>
        <topology evidence="3">Peripheral membrane protein</topology>
    </subcellularLocation>
    <subcellularLocation>
        <location evidence="2">Microsome membrane</location>
        <topology evidence="2">Peripheral membrane protein</topology>
    </subcellularLocation>
</comment>
<dbReference type="GO" id="GO:0020037">
    <property type="term" value="F:heme binding"/>
    <property type="evidence" value="ECO:0007669"/>
    <property type="project" value="InterPro"/>
</dbReference>
<evidence type="ECO:0000256" key="6">
    <source>
        <dbReference type="ARBA" id="ARBA00022723"/>
    </source>
</evidence>
<evidence type="ECO:0000256" key="2">
    <source>
        <dbReference type="ARBA" id="ARBA00004174"/>
    </source>
</evidence>
<dbReference type="Proteomes" id="UP000235965">
    <property type="component" value="Unassembled WGS sequence"/>
</dbReference>
<gene>
    <name evidence="13" type="ORF">B7P43_G03434</name>
</gene>
<dbReference type="InterPro" id="IPR050196">
    <property type="entry name" value="Cytochrome_P450_Monoox"/>
</dbReference>
<dbReference type="Gene3D" id="1.10.630.10">
    <property type="entry name" value="Cytochrome P450"/>
    <property type="match status" value="1"/>
</dbReference>
<keyword evidence="8" id="KW-0492">Microsome</keyword>
<dbReference type="AlphaFoldDB" id="A0A2J7RLL6"/>
<organism evidence="13 14">
    <name type="scientific">Cryptotermes secundus</name>
    <dbReference type="NCBI Taxonomy" id="105785"/>
    <lineage>
        <taxon>Eukaryota</taxon>
        <taxon>Metazoa</taxon>
        <taxon>Ecdysozoa</taxon>
        <taxon>Arthropoda</taxon>
        <taxon>Hexapoda</taxon>
        <taxon>Insecta</taxon>
        <taxon>Pterygota</taxon>
        <taxon>Neoptera</taxon>
        <taxon>Polyneoptera</taxon>
        <taxon>Dictyoptera</taxon>
        <taxon>Blattodea</taxon>
        <taxon>Blattoidea</taxon>
        <taxon>Termitoidae</taxon>
        <taxon>Kalotermitidae</taxon>
        <taxon>Cryptotermitinae</taxon>
        <taxon>Cryptotermes</taxon>
    </lineage>
</organism>
<dbReference type="Pfam" id="PF00067">
    <property type="entry name" value="p450"/>
    <property type="match status" value="1"/>
</dbReference>
<keyword evidence="6" id="KW-0479">Metal-binding</keyword>
<dbReference type="InterPro" id="IPR002402">
    <property type="entry name" value="Cyt_P450_E_grp-II"/>
</dbReference>
<evidence type="ECO:0000256" key="1">
    <source>
        <dbReference type="ARBA" id="ARBA00001971"/>
    </source>
</evidence>
<evidence type="ECO:0000256" key="5">
    <source>
        <dbReference type="ARBA" id="ARBA00022617"/>
    </source>
</evidence>
<keyword evidence="11" id="KW-0503">Monooxygenase</keyword>
<evidence type="ECO:0000256" key="3">
    <source>
        <dbReference type="ARBA" id="ARBA00004406"/>
    </source>
</evidence>
<keyword evidence="9" id="KW-0560">Oxidoreductase</keyword>
<comment type="caution">
    <text evidence="13">The sequence shown here is derived from an EMBL/GenBank/DDBJ whole genome shotgun (WGS) entry which is preliminary data.</text>
</comment>
<protein>
    <recommendedName>
        <fullName evidence="15">Cytochrome P450 4C1</fullName>
    </recommendedName>
</protein>
<keyword evidence="14" id="KW-1185">Reference proteome</keyword>
<keyword evidence="10" id="KW-0408">Iron</keyword>
<accession>A0A2J7RLL6</accession>
<dbReference type="PRINTS" id="PR00464">
    <property type="entry name" value="EP450II"/>
</dbReference>
<evidence type="ECO:0000256" key="7">
    <source>
        <dbReference type="ARBA" id="ARBA00022824"/>
    </source>
</evidence>